<evidence type="ECO:0000256" key="3">
    <source>
        <dbReference type="ARBA" id="ARBA00022723"/>
    </source>
</evidence>
<dbReference type="InterPro" id="IPR051684">
    <property type="entry name" value="Electron_Trans/Redox"/>
</dbReference>
<keyword evidence="7" id="KW-1133">Transmembrane helix</keyword>
<proteinExistence type="predicted"/>
<dbReference type="AlphaFoldDB" id="A0A1F6UKK8"/>
<dbReference type="GO" id="GO:0005886">
    <property type="term" value="C:plasma membrane"/>
    <property type="evidence" value="ECO:0007669"/>
    <property type="project" value="TreeGrafter"/>
</dbReference>
<dbReference type="EMBL" id="MFSV01000098">
    <property type="protein sequence ID" value="OGI57920.1"/>
    <property type="molecule type" value="Genomic_DNA"/>
</dbReference>
<reference evidence="9 10" key="1">
    <citation type="journal article" date="2016" name="Nat. Commun.">
        <title>Thousands of microbial genomes shed light on interconnected biogeochemical processes in an aquifer system.</title>
        <authorList>
            <person name="Anantharaman K."/>
            <person name="Brown C.T."/>
            <person name="Hug L.A."/>
            <person name="Sharon I."/>
            <person name="Castelle C.J."/>
            <person name="Probst A.J."/>
            <person name="Thomas B.C."/>
            <person name="Singh A."/>
            <person name="Wilkins M.J."/>
            <person name="Karaoz U."/>
            <person name="Brodie E.L."/>
            <person name="Williams K.H."/>
            <person name="Hubbard S.S."/>
            <person name="Banfield J.F."/>
        </authorList>
    </citation>
    <scope>NUCLEOTIDE SEQUENCE [LARGE SCALE GENOMIC DNA]</scope>
</reference>
<evidence type="ECO:0000256" key="1">
    <source>
        <dbReference type="ARBA" id="ARBA00022448"/>
    </source>
</evidence>
<dbReference type="GO" id="GO:0051539">
    <property type="term" value="F:4 iron, 4 sulfur cluster binding"/>
    <property type="evidence" value="ECO:0007669"/>
    <property type="project" value="UniProtKB-KW"/>
</dbReference>
<evidence type="ECO:0000256" key="5">
    <source>
        <dbReference type="ARBA" id="ARBA00023004"/>
    </source>
</evidence>
<keyword evidence="1" id="KW-0813">Transport</keyword>
<feature type="transmembrane region" description="Helical" evidence="7">
    <location>
        <begin position="138"/>
        <end position="163"/>
    </location>
</feature>
<evidence type="ECO:0000313" key="10">
    <source>
        <dbReference type="Proteomes" id="UP000177950"/>
    </source>
</evidence>
<keyword evidence="5" id="KW-0408">Iron</keyword>
<name>A0A1F6UKK8_9PROT</name>
<accession>A0A1F6UKK8</accession>
<dbReference type="PANTHER" id="PTHR30176">
    <property type="entry name" value="FERREDOXIN-TYPE PROTEIN NAPH"/>
    <property type="match status" value="1"/>
</dbReference>
<dbReference type="Pfam" id="PF12801">
    <property type="entry name" value="Fer4_5"/>
    <property type="match status" value="1"/>
</dbReference>
<comment type="caution">
    <text evidence="9">The sequence shown here is derived from an EMBL/GenBank/DDBJ whole genome shotgun (WGS) entry which is preliminary data.</text>
</comment>
<protein>
    <submittedName>
        <fullName evidence="9">4Fe-4S binding protein</fullName>
    </submittedName>
</protein>
<keyword evidence="6" id="KW-0411">Iron-sulfur</keyword>
<dbReference type="SUPFAM" id="SSF54862">
    <property type="entry name" value="4Fe-4S ferredoxins"/>
    <property type="match status" value="1"/>
</dbReference>
<evidence type="ECO:0000256" key="7">
    <source>
        <dbReference type="SAM" id="Phobius"/>
    </source>
</evidence>
<evidence type="ECO:0000259" key="8">
    <source>
        <dbReference type="Pfam" id="PF12801"/>
    </source>
</evidence>
<feature type="non-terminal residue" evidence="9">
    <location>
        <position position="294"/>
    </location>
</feature>
<keyword evidence="2" id="KW-0004">4Fe-4S</keyword>
<evidence type="ECO:0000256" key="4">
    <source>
        <dbReference type="ARBA" id="ARBA00022982"/>
    </source>
</evidence>
<feature type="domain" description="4Fe-4S ferredoxin-type" evidence="8">
    <location>
        <begin position="73"/>
        <end position="114"/>
    </location>
</feature>
<keyword evidence="7" id="KW-0472">Membrane</keyword>
<organism evidence="9 10">
    <name type="scientific">Candidatus Muproteobacteria bacterium RBG_19FT_COMBO_61_10</name>
    <dbReference type="NCBI Taxonomy" id="1817761"/>
    <lineage>
        <taxon>Bacteria</taxon>
        <taxon>Pseudomonadati</taxon>
        <taxon>Pseudomonadota</taxon>
        <taxon>Candidatus Muproteobacteria</taxon>
    </lineage>
</organism>
<sequence>MTLQRKRFLFQAGFFLLFVCAPVLDIFRLDLNLKHFIFFGHAWTLGLDPLLAGEIGPGQAALNIVLRGFVPLALLVGAFVWVSWKYGRLYCGWMCPHFSVVETINRFLQRTIGKHSLWDRERLPERRPDGHVIHPDPVYWWLVVPAVAGFAFLWGLTLLTYLLPPAEIYSNLAHLALTRNQALFLFVSTGVFFIDFMFARHLFCRFGCAVGLAQSLVWMANKKAMVVGYDRTRAVACASCNAACDNACPMRLKPRSIKRMMFSCTQCGQCVSACNDVQKDNPQGALLKWVDEAC</sequence>
<evidence type="ECO:0000256" key="2">
    <source>
        <dbReference type="ARBA" id="ARBA00022485"/>
    </source>
</evidence>
<gene>
    <name evidence="9" type="ORF">A2V58_00340</name>
</gene>
<evidence type="ECO:0000256" key="6">
    <source>
        <dbReference type="ARBA" id="ARBA00023014"/>
    </source>
</evidence>
<dbReference type="GO" id="GO:0046872">
    <property type="term" value="F:metal ion binding"/>
    <property type="evidence" value="ECO:0007669"/>
    <property type="project" value="UniProtKB-KW"/>
</dbReference>
<feature type="transmembrane region" description="Helical" evidence="7">
    <location>
        <begin position="183"/>
        <end position="203"/>
    </location>
</feature>
<dbReference type="Proteomes" id="UP000177950">
    <property type="component" value="Unassembled WGS sequence"/>
</dbReference>
<dbReference type="PANTHER" id="PTHR30176:SF3">
    <property type="entry name" value="FERREDOXIN-TYPE PROTEIN NAPH"/>
    <property type="match status" value="1"/>
</dbReference>
<keyword evidence="4" id="KW-0249">Electron transport</keyword>
<keyword evidence="7" id="KW-0812">Transmembrane</keyword>
<evidence type="ECO:0000313" key="9">
    <source>
        <dbReference type="EMBL" id="OGI57920.1"/>
    </source>
</evidence>
<feature type="transmembrane region" description="Helical" evidence="7">
    <location>
        <begin position="64"/>
        <end position="84"/>
    </location>
</feature>
<dbReference type="InterPro" id="IPR017896">
    <property type="entry name" value="4Fe4S_Fe-S-bd"/>
</dbReference>
<keyword evidence="3" id="KW-0479">Metal-binding</keyword>